<evidence type="ECO:0000313" key="4">
    <source>
        <dbReference type="Proteomes" id="UP000479710"/>
    </source>
</evidence>
<dbReference type="Proteomes" id="UP000479710">
    <property type="component" value="Unassembled WGS sequence"/>
</dbReference>
<dbReference type="AlphaFoldDB" id="A0A6G1C7N0"/>
<gene>
    <name evidence="3" type="ORF">E2562_019653</name>
</gene>
<proteinExistence type="predicted"/>
<protein>
    <recommendedName>
        <fullName evidence="2">Retrotransposon gag domain-containing protein</fullName>
    </recommendedName>
</protein>
<feature type="region of interest" description="Disordered" evidence="1">
    <location>
        <begin position="16"/>
        <end position="41"/>
    </location>
</feature>
<accession>A0A6G1C7N0</accession>
<keyword evidence="4" id="KW-1185">Reference proteome</keyword>
<dbReference type="OrthoDB" id="2272416at2759"/>
<organism evidence="3 4">
    <name type="scientific">Oryza meyeriana var. granulata</name>
    <dbReference type="NCBI Taxonomy" id="110450"/>
    <lineage>
        <taxon>Eukaryota</taxon>
        <taxon>Viridiplantae</taxon>
        <taxon>Streptophyta</taxon>
        <taxon>Embryophyta</taxon>
        <taxon>Tracheophyta</taxon>
        <taxon>Spermatophyta</taxon>
        <taxon>Magnoliopsida</taxon>
        <taxon>Liliopsida</taxon>
        <taxon>Poales</taxon>
        <taxon>Poaceae</taxon>
        <taxon>BOP clade</taxon>
        <taxon>Oryzoideae</taxon>
        <taxon>Oryzeae</taxon>
        <taxon>Oryzinae</taxon>
        <taxon>Oryza</taxon>
        <taxon>Oryza meyeriana</taxon>
    </lineage>
</organism>
<evidence type="ECO:0000313" key="3">
    <source>
        <dbReference type="EMBL" id="KAF0896160.1"/>
    </source>
</evidence>
<feature type="non-terminal residue" evidence="3">
    <location>
        <position position="114"/>
    </location>
</feature>
<evidence type="ECO:0000259" key="2">
    <source>
        <dbReference type="Pfam" id="PF03732"/>
    </source>
</evidence>
<sequence length="114" mass="13128">MRTRFALPPVNWMAQPVTVGKPTRPPRKMGQKNPIGQSSQQHSMRIVLAAIMKMKRDEFKTLRQDHLSMQSYLNKFTQLARYAPSDIPDEKEKIDKFLGGLNDTLRGPLIIQDH</sequence>
<evidence type="ECO:0000256" key="1">
    <source>
        <dbReference type="SAM" id="MobiDB-lite"/>
    </source>
</evidence>
<dbReference type="EMBL" id="SPHZ02000010">
    <property type="protein sequence ID" value="KAF0896160.1"/>
    <property type="molecule type" value="Genomic_DNA"/>
</dbReference>
<dbReference type="InterPro" id="IPR005162">
    <property type="entry name" value="Retrotrans_gag_dom"/>
</dbReference>
<name>A0A6G1C7N0_9ORYZ</name>
<dbReference type="Pfam" id="PF03732">
    <property type="entry name" value="Retrotrans_gag"/>
    <property type="match status" value="1"/>
</dbReference>
<reference evidence="3 4" key="1">
    <citation type="submission" date="2019-11" db="EMBL/GenBank/DDBJ databases">
        <title>Whole genome sequence of Oryza granulata.</title>
        <authorList>
            <person name="Li W."/>
        </authorList>
    </citation>
    <scope>NUCLEOTIDE SEQUENCE [LARGE SCALE GENOMIC DNA]</scope>
    <source>
        <strain evidence="4">cv. Menghai</strain>
        <tissue evidence="3">Leaf</tissue>
    </source>
</reference>
<feature type="domain" description="Retrotransposon gag" evidence="2">
    <location>
        <begin position="54"/>
        <end position="103"/>
    </location>
</feature>
<comment type="caution">
    <text evidence="3">The sequence shown here is derived from an EMBL/GenBank/DDBJ whole genome shotgun (WGS) entry which is preliminary data.</text>
</comment>